<gene>
    <name evidence="10" type="ORF">CYLTODRAFT_452972</name>
</gene>
<organism evidence="10 11">
    <name type="scientific">Cylindrobasidium torrendii FP15055 ss-10</name>
    <dbReference type="NCBI Taxonomy" id="1314674"/>
    <lineage>
        <taxon>Eukaryota</taxon>
        <taxon>Fungi</taxon>
        <taxon>Dikarya</taxon>
        <taxon>Basidiomycota</taxon>
        <taxon>Agaricomycotina</taxon>
        <taxon>Agaricomycetes</taxon>
        <taxon>Agaricomycetidae</taxon>
        <taxon>Agaricales</taxon>
        <taxon>Marasmiineae</taxon>
        <taxon>Physalacriaceae</taxon>
        <taxon>Cylindrobasidium</taxon>
    </lineage>
</organism>
<evidence type="ECO:0000256" key="6">
    <source>
        <dbReference type="SAM" id="MobiDB-lite"/>
    </source>
</evidence>
<evidence type="ECO:0000313" key="11">
    <source>
        <dbReference type="Proteomes" id="UP000054007"/>
    </source>
</evidence>
<dbReference type="InterPro" id="IPR051361">
    <property type="entry name" value="ThrE/Ser_Exporter"/>
</dbReference>
<feature type="region of interest" description="Disordered" evidence="6">
    <location>
        <begin position="318"/>
        <end position="379"/>
    </location>
</feature>
<comment type="subcellular location">
    <subcellularLocation>
        <location evidence="1">Membrane</location>
        <topology evidence="1">Multi-pass membrane protein</topology>
    </subcellularLocation>
</comment>
<proteinExistence type="inferred from homology"/>
<evidence type="ECO:0000259" key="9">
    <source>
        <dbReference type="Pfam" id="PF12821"/>
    </source>
</evidence>
<keyword evidence="3 7" id="KW-1133">Transmembrane helix</keyword>
<feature type="transmembrane region" description="Helical" evidence="7">
    <location>
        <begin position="754"/>
        <end position="775"/>
    </location>
</feature>
<evidence type="ECO:0000256" key="2">
    <source>
        <dbReference type="ARBA" id="ARBA00022692"/>
    </source>
</evidence>
<dbReference type="Pfam" id="PF12821">
    <property type="entry name" value="ThrE_2"/>
    <property type="match status" value="1"/>
</dbReference>
<feature type="region of interest" description="Disordered" evidence="6">
    <location>
        <begin position="285"/>
        <end position="304"/>
    </location>
</feature>
<dbReference type="STRING" id="1314674.A0A0D7BEW3"/>
<feature type="transmembrane region" description="Helical" evidence="7">
    <location>
        <begin position="612"/>
        <end position="631"/>
    </location>
</feature>
<feature type="compositionally biased region" description="Low complexity" evidence="6">
    <location>
        <begin position="226"/>
        <end position="247"/>
    </location>
</feature>
<evidence type="ECO:0000313" key="10">
    <source>
        <dbReference type="EMBL" id="KIY69038.1"/>
    </source>
</evidence>
<feature type="compositionally biased region" description="Basic and acidic residues" evidence="6">
    <location>
        <begin position="418"/>
        <end position="430"/>
    </location>
</feature>
<dbReference type="GO" id="GO:0016020">
    <property type="term" value="C:membrane"/>
    <property type="evidence" value="ECO:0007669"/>
    <property type="project" value="UniProtKB-SubCell"/>
</dbReference>
<feature type="domain" description="Threonine/serine exporter-like N-terminal" evidence="8">
    <location>
        <begin position="454"/>
        <end position="692"/>
    </location>
</feature>
<dbReference type="OrthoDB" id="413008at2759"/>
<evidence type="ECO:0000256" key="1">
    <source>
        <dbReference type="ARBA" id="ARBA00004141"/>
    </source>
</evidence>
<keyword evidence="4 7" id="KW-0472">Membrane</keyword>
<dbReference type="PANTHER" id="PTHR31082:SF4">
    <property type="entry name" value="PHEROMONE-REGULATED MEMBRANE PROTEIN 10"/>
    <property type="match status" value="1"/>
</dbReference>
<feature type="domain" description="Threonine/Serine exporter ThrE" evidence="9">
    <location>
        <begin position="750"/>
        <end position="865"/>
    </location>
</feature>
<feature type="transmembrane region" description="Helical" evidence="7">
    <location>
        <begin position="850"/>
        <end position="869"/>
    </location>
</feature>
<name>A0A0D7BEW3_9AGAR</name>
<feature type="compositionally biased region" description="Basic and acidic residues" evidence="6">
    <location>
        <begin position="330"/>
        <end position="344"/>
    </location>
</feature>
<feature type="region of interest" description="Disordered" evidence="6">
    <location>
        <begin position="1"/>
        <end position="20"/>
    </location>
</feature>
<feature type="transmembrane region" description="Helical" evidence="7">
    <location>
        <begin position="671"/>
        <end position="691"/>
    </location>
</feature>
<feature type="region of interest" description="Disordered" evidence="6">
    <location>
        <begin position="222"/>
        <end position="252"/>
    </location>
</feature>
<keyword evidence="2 7" id="KW-0812">Transmembrane</keyword>
<feature type="transmembrane region" description="Helical" evidence="7">
    <location>
        <begin position="728"/>
        <end position="747"/>
    </location>
</feature>
<comment type="similarity">
    <text evidence="5">Belongs to the ThrE exporter (TC 2.A.79) family.</text>
</comment>
<feature type="transmembrane region" description="Helical" evidence="7">
    <location>
        <begin position="805"/>
        <end position="830"/>
    </location>
</feature>
<feature type="compositionally biased region" description="Polar residues" evidence="6">
    <location>
        <begin position="403"/>
        <end position="413"/>
    </location>
</feature>
<evidence type="ECO:0000256" key="3">
    <source>
        <dbReference type="ARBA" id="ARBA00022989"/>
    </source>
</evidence>
<protein>
    <submittedName>
        <fullName evidence="10">DUF1212-domain-containing protein</fullName>
    </submittedName>
</protein>
<evidence type="ECO:0000256" key="7">
    <source>
        <dbReference type="SAM" id="Phobius"/>
    </source>
</evidence>
<evidence type="ECO:0000256" key="5">
    <source>
        <dbReference type="ARBA" id="ARBA00034125"/>
    </source>
</evidence>
<keyword evidence="11" id="KW-1185">Reference proteome</keyword>
<feature type="region of interest" description="Disordered" evidence="6">
    <location>
        <begin position="172"/>
        <end position="192"/>
    </location>
</feature>
<evidence type="ECO:0000259" key="8">
    <source>
        <dbReference type="Pfam" id="PF06738"/>
    </source>
</evidence>
<feature type="transmembrane region" description="Helical" evidence="7">
    <location>
        <begin position="781"/>
        <end position="798"/>
    </location>
</feature>
<dbReference type="InterPro" id="IPR010619">
    <property type="entry name" value="ThrE-like_N"/>
</dbReference>
<sequence length="884" mass="95772">MMPHSGGATPSGQKTPRRVQWLDDTRANVEPVHELDELGRDPMALDYFTKALKEHQQETQAVLPLEATTSTSTAPTARIHYFPPQQPAAPSFTIQSSPPVVIPDASTLEPTPITSSIGSHSVPGTYIDPNETAGLPNVTDDQYTQAANIVRAHTRGKARAHGLHLNLHGLRARERSRERVRDEEKDAVNPKLGHGSGVLGALLSLYNDQTIASALPTPIEERAEPSWSSNSKSQAAVSSISTPSSSPGDEKDAFLRRSNSLKSFARSKDRNSSSSAIASLIASTGNISGPAAPKSSQLQPDVKRPGYHLSRYSLEAKLPTIKNPSPPVQERPKSVILDGREFEPPTRPLASSRSTETLSTLVGSQEKQALGSSAKPSHKKKWSGVLGDFPYASSVLSLGRMTPTRSPLNTPSAENDDPFSHHRPADAKERERKKRKKAEIYITRHVAKIMQRQEFILKLARAMMMFGAPSHRLQSQIVATGRVLDVDVSCMVLPDVMLISFDDSSTGTSSIKFIRQASGLDIGKLTDAYELYWAVIHDELSVADATTQLTGLMQKKQIYPWWALVLIGGMCSSSICTVAFNGSFIDAVASWPLGASLVALQLLSVRNEIYSQVFEILITIMFSFIAAAMAASGKLCYPAIAASSVVLILPGLIVLMGALELMSRNIISGSVRMVFAIIYSLFLGYGLSIGAQAYERITQHKIVGITDYTCASTHDANGPWWQQTPSKWWAFLTVPMYSLFLSLRNFAPYKRKEMALLIVFASIGWVTNYFTGKAFSGQSDISALVGAFAVGFLSNLYGKFFDGNAFVIMITGILFQLPSGMSTGGLLGFVSEQSEGLSTSYVSGFQTGMQLVSVAIGLTVGLGLSLLVMHPIPSRRRGAGVFSL</sequence>
<feature type="transmembrane region" description="Helical" evidence="7">
    <location>
        <begin position="561"/>
        <end position="582"/>
    </location>
</feature>
<dbReference type="Proteomes" id="UP000054007">
    <property type="component" value="Unassembled WGS sequence"/>
</dbReference>
<dbReference type="EMBL" id="KN880491">
    <property type="protein sequence ID" value="KIY69038.1"/>
    <property type="molecule type" value="Genomic_DNA"/>
</dbReference>
<dbReference type="PANTHER" id="PTHR31082">
    <property type="entry name" value="PHEROMONE-REGULATED MEMBRANE PROTEIN 10"/>
    <property type="match status" value="1"/>
</dbReference>
<evidence type="ECO:0000256" key="4">
    <source>
        <dbReference type="ARBA" id="ARBA00023136"/>
    </source>
</evidence>
<dbReference type="GO" id="GO:0022857">
    <property type="term" value="F:transmembrane transporter activity"/>
    <property type="evidence" value="ECO:0007669"/>
    <property type="project" value="InterPro"/>
</dbReference>
<feature type="compositionally biased region" description="Basic and acidic residues" evidence="6">
    <location>
        <begin position="172"/>
        <end position="188"/>
    </location>
</feature>
<reference evidence="10 11" key="1">
    <citation type="journal article" date="2015" name="Fungal Genet. Biol.">
        <title>Evolution of novel wood decay mechanisms in Agaricales revealed by the genome sequences of Fistulina hepatica and Cylindrobasidium torrendii.</title>
        <authorList>
            <person name="Floudas D."/>
            <person name="Held B.W."/>
            <person name="Riley R."/>
            <person name="Nagy L.G."/>
            <person name="Koehler G."/>
            <person name="Ransdell A.S."/>
            <person name="Younus H."/>
            <person name="Chow J."/>
            <person name="Chiniquy J."/>
            <person name="Lipzen A."/>
            <person name="Tritt A."/>
            <person name="Sun H."/>
            <person name="Haridas S."/>
            <person name="LaButti K."/>
            <person name="Ohm R.A."/>
            <person name="Kues U."/>
            <person name="Blanchette R.A."/>
            <person name="Grigoriev I.V."/>
            <person name="Minto R.E."/>
            <person name="Hibbett D.S."/>
        </authorList>
    </citation>
    <scope>NUCLEOTIDE SEQUENCE [LARGE SCALE GENOMIC DNA]</scope>
    <source>
        <strain evidence="10 11">FP15055 ss-10</strain>
    </source>
</reference>
<dbReference type="InterPro" id="IPR024528">
    <property type="entry name" value="ThrE_2"/>
</dbReference>
<feature type="transmembrane region" description="Helical" evidence="7">
    <location>
        <begin position="637"/>
        <end position="659"/>
    </location>
</feature>
<dbReference type="AlphaFoldDB" id="A0A0D7BEW3"/>
<feature type="region of interest" description="Disordered" evidence="6">
    <location>
        <begin position="402"/>
        <end position="434"/>
    </location>
</feature>
<feature type="compositionally biased region" description="Polar residues" evidence="6">
    <location>
        <begin position="349"/>
        <end position="375"/>
    </location>
</feature>
<accession>A0A0D7BEW3</accession>
<dbReference type="Pfam" id="PF06738">
    <property type="entry name" value="ThrE"/>
    <property type="match status" value="1"/>
</dbReference>